<name>A0ABN9L4S9_9NEOB</name>
<proteinExistence type="predicted"/>
<sequence>MRSHRTHTAISNREAGTARRTIYQTQQKNNMQTQLMTGNEQIWRTVFNKTIPISSWIKIEAPKMVCSDTTCSGIIQMYNVDDIQVYSIAIDVGASGNIFFWMPKFNGPYVDNNNKTHDLSICEDTLEGKICRLHSAVYEPCVLQNSINICEFTILPISYKMLVEIAPQEVCVVTNEAIIPKMTVPF</sequence>
<protein>
    <submittedName>
        <fullName evidence="1">Uncharacterized protein</fullName>
    </submittedName>
</protein>
<accession>A0ABN9L4S9</accession>
<dbReference type="Proteomes" id="UP001176940">
    <property type="component" value="Unassembled WGS sequence"/>
</dbReference>
<gene>
    <name evidence="1" type="ORF">RIMI_LOCUS5373701</name>
</gene>
<organism evidence="1 2">
    <name type="scientific">Ranitomeya imitator</name>
    <name type="common">mimic poison frog</name>
    <dbReference type="NCBI Taxonomy" id="111125"/>
    <lineage>
        <taxon>Eukaryota</taxon>
        <taxon>Metazoa</taxon>
        <taxon>Chordata</taxon>
        <taxon>Craniata</taxon>
        <taxon>Vertebrata</taxon>
        <taxon>Euteleostomi</taxon>
        <taxon>Amphibia</taxon>
        <taxon>Batrachia</taxon>
        <taxon>Anura</taxon>
        <taxon>Neobatrachia</taxon>
        <taxon>Hyloidea</taxon>
        <taxon>Dendrobatidae</taxon>
        <taxon>Dendrobatinae</taxon>
        <taxon>Ranitomeya</taxon>
    </lineage>
</organism>
<feature type="non-terminal residue" evidence="1">
    <location>
        <position position="186"/>
    </location>
</feature>
<keyword evidence="2" id="KW-1185">Reference proteome</keyword>
<reference evidence="1" key="1">
    <citation type="submission" date="2023-07" db="EMBL/GenBank/DDBJ databases">
        <authorList>
            <person name="Stuckert A."/>
        </authorList>
    </citation>
    <scope>NUCLEOTIDE SEQUENCE</scope>
</reference>
<evidence type="ECO:0000313" key="1">
    <source>
        <dbReference type="EMBL" id="CAJ0933191.1"/>
    </source>
</evidence>
<comment type="caution">
    <text evidence="1">The sequence shown here is derived from an EMBL/GenBank/DDBJ whole genome shotgun (WGS) entry which is preliminary data.</text>
</comment>
<evidence type="ECO:0000313" key="2">
    <source>
        <dbReference type="Proteomes" id="UP001176940"/>
    </source>
</evidence>
<dbReference type="EMBL" id="CAUEEQ010009129">
    <property type="protein sequence ID" value="CAJ0933191.1"/>
    <property type="molecule type" value="Genomic_DNA"/>
</dbReference>